<organism evidence="1 2">
    <name type="scientific">Cichorium intybus</name>
    <name type="common">Chicory</name>
    <dbReference type="NCBI Taxonomy" id="13427"/>
    <lineage>
        <taxon>Eukaryota</taxon>
        <taxon>Viridiplantae</taxon>
        <taxon>Streptophyta</taxon>
        <taxon>Embryophyta</taxon>
        <taxon>Tracheophyta</taxon>
        <taxon>Spermatophyta</taxon>
        <taxon>Magnoliopsida</taxon>
        <taxon>eudicotyledons</taxon>
        <taxon>Gunneridae</taxon>
        <taxon>Pentapetalae</taxon>
        <taxon>asterids</taxon>
        <taxon>campanulids</taxon>
        <taxon>Asterales</taxon>
        <taxon>Asteraceae</taxon>
        <taxon>Cichorioideae</taxon>
        <taxon>Cichorieae</taxon>
        <taxon>Cichoriinae</taxon>
        <taxon>Cichorium</taxon>
    </lineage>
</organism>
<dbReference type="Proteomes" id="UP001055811">
    <property type="component" value="Linkage Group LG09"/>
</dbReference>
<reference evidence="1 2" key="2">
    <citation type="journal article" date="2022" name="Mol. Ecol. Resour.">
        <title>The genomes of chicory, endive, great burdock and yacon provide insights into Asteraceae paleo-polyploidization history and plant inulin production.</title>
        <authorList>
            <person name="Fan W."/>
            <person name="Wang S."/>
            <person name="Wang H."/>
            <person name="Wang A."/>
            <person name="Jiang F."/>
            <person name="Liu H."/>
            <person name="Zhao H."/>
            <person name="Xu D."/>
            <person name="Zhang Y."/>
        </authorList>
    </citation>
    <scope>NUCLEOTIDE SEQUENCE [LARGE SCALE GENOMIC DNA]</scope>
    <source>
        <strain evidence="2">cv. Punajuju</strain>
        <tissue evidence="1">Leaves</tissue>
    </source>
</reference>
<reference evidence="2" key="1">
    <citation type="journal article" date="2022" name="Mol. Ecol. Resour.">
        <title>The genomes of chicory, endive, great burdock and yacon provide insights into Asteraceae palaeo-polyploidization history and plant inulin production.</title>
        <authorList>
            <person name="Fan W."/>
            <person name="Wang S."/>
            <person name="Wang H."/>
            <person name="Wang A."/>
            <person name="Jiang F."/>
            <person name="Liu H."/>
            <person name="Zhao H."/>
            <person name="Xu D."/>
            <person name="Zhang Y."/>
        </authorList>
    </citation>
    <scope>NUCLEOTIDE SEQUENCE [LARGE SCALE GENOMIC DNA]</scope>
    <source>
        <strain evidence="2">cv. Punajuju</strain>
    </source>
</reference>
<protein>
    <submittedName>
        <fullName evidence="1">Uncharacterized protein</fullName>
    </submittedName>
</protein>
<name>A0ACB8YXM0_CICIN</name>
<proteinExistence type="predicted"/>
<keyword evidence="2" id="KW-1185">Reference proteome</keyword>
<gene>
    <name evidence="1" type="ORF">L2E82_48123</name>
</gene>
<sequence length="85" mass="9381">MTAIVNDAKPHVNTSLGTISRSDLNPGSCDCTAVQRSPSPPSIFPKPQTLPISTSQWGRTLYQSTYMLSILQKMEAPSIIYKIWI</sequence>
<comment type="caution">
    <text evidence="1">The sequence shown here is derived from an EMBL/GenBank/DDBJ whole genome shotgun (WGS) entry which is preliminary data.</text>
</comment>
<dbReference type="EMBL" id="CM042017">
    <property type="protein sequence ID" value="KAI3690148.1"/>
    <property type="molecule type" value="Genomic_DNA"/>
</dbReference>
<accession>A0ACB8YXM0</accession>
<evidence type="ECO:0000313" key="2">
    <source>
        <dbReference type="Proteomes" id="UP001055811"/>
    </source>
</evidence>
<evidence type="ECO:0000313" key="1">
    <source>
        <dbReference type="EMBL" id="KAI3690148.1"/>
    </source>
</evidence>